<dbReference type="AlphaFoldDB" id="A0A383E4Q4"/>
<evidence type="ECO:0008006" key="2">
    <source>
        <dbReference type="Google" id="ProtNLM"/>
    </source>
</evidence>
<dbReference type="InterPro" id="IPR011042">
    <property type="entry name" value="6-blade_b-propeller_TolB-like"/>
</dbReference>
<feature type="non-terminal residue" evidence="1">
    <location>
        <position position="1"/>
    </location>
</feature>
<evidence type="ECO:0000313" key="1">
    <source>
        <dbReference type="EMBL" id="SVE51796.1"/>
    </source>
</evidence>
<accession>A0A383E4Q4</accession>
<proteinExistence type="predicted"/>
<dbReference type="SUPFAM" id="SSF101898">
    <property type="entry name" value="NHL repeat"/>
    <property type="match status" value="1"/>
</dbReference>
<name>A0A383E4Q4_9ZZZZ</name>
<feature type="non-terminal residue" evidence="1">
    <location>
        <position position="232"/>
    </location>
</feature>
<gene>
    <name evidence="1" type="ORF">METZ01_LOCUS504650</name>
</gene>
<dbReference type="PANTHER" id="PTHR35580">
    <property type="entry name" value="CELL SURFACE GLYCOPROTEIN (S-LAYER PROTEIN)-LIKE PROTEIN"/>
    <property type="match status" value="1"/>
</dbReference>
<protein>
    <recommendedName>
        <fullName evidence="2">Bulb-type lectin domain-containing protein</fullName>
    </recommendedName>
</protein>
<dbReference type="PANTHER" id="PTHR35580:SF1">
    <property type="entry name" value="PHYTASE-LIKE DOMAIN-CONTAINING PROTEIN"/>
    <property type="match status" value="1"/>
</dbReference>
<reference evidence="1" key="1">
    <citation type="submission" date="2018-05" db="EMBL/GenBank/DDBJ databases">
        <authorList>
            <person name="Lanie J.A."/>
            <person name="Ng W.-L."/>
            <person name="Kazmierczak K.M."/>
            <person name="Andrzejewski T.M."/>
            <person name="Davidsen T.M."/>
            <person name="Wayne K.J."/>
            <person name="Tettelin H."/>
            <person name="Glass J.I."/>
            <person name="Rusch D."/>
            <person name="Podicherti R."/>
            <person name="Tsui H.-C.T."/>
            <person name="Winkler M.E."/>
        </authorList>
    </citation>
    <scope>NUCLEOTIDE SEQUENCE</scope>
</reference>
<dbReference type="InterPro" id="IPR010620">
    <property type="entry name" value="SBBP_repeat"/>
</dbReference>
<sequence length="232" mass="23758">TVDFDPGSGTTNLTSNGGKDVFVSKLDSSGDLVWAKSFGGTSTESGYGAVDSSGNVYTTGTFRNTVDFDPGAGTANLTSNGIYDVFVSKLDSSGNYVWAKSFGGTNSDVGRSVAVDSSGNVYTTGYFKSTPGDFDPGSGTANLTSNGVHDVFVSKLDSSGNYVWAKSFGGSGHDYGHSVAVDSSGNVYTTGFFNGTVDFDPGAGTAENTSTGGIDVFVSKLDSSGDYVWAKS</sequence>
<dbReference type="Pfam" id="PF06739">
    <property type="entry name" value="SBBP"/>
    <property type="match status" value="2"/>
</dbReference>
<dbReference type="InterPro" id="IPR052918">
    <property type="entry name" value="Motility_Chemotaxis_Reg"/>
</dbReference>
<dbReference type="EMBL" id="UINC01222845">
    <property type="protein sequence ID" value="SVE51796.1"/>
    <property type="molecule type" value="Genomic_DNA"/>
</dbReference>
<organism evidence="1">
    <name type="scientific">marine metagenome</name>
    <dbReference type="NCBI Taxonomy" id="408172"/>
    <lineage>
        <taxon>unclassified sequences</taxon>
        <taxon>metagenomes</taxon>
        <taxon>ecological metagenomes</taxon>
    </lineage>
</organism>
<dbReference type="Gene3D" id="2.120.10.30">
    <property type="entry name" value="TolB, C-terminal domain"/>
    <property type="match status" value="1"/>
</dbReference>